<protein>
    <recommendedName>
        <fullName evidence="4">2,5-dihydroxypyridine 5,6-dioxygenase</fullName>
    </recommendedName>
</protein>
<accession>A0A5S4GVL3</accession>
<dbReference type="Proteomes" id="UP000305238">
    <property type="component" value="Unassembled WGS sequence"/>
</dbReference>
<dbReference type="GO" id="GO:0046872">
    <property type="term" value="F:metal ion binding"/>
    <property type="evidence" value="ECO:0007669"/>
    <property type="project" value="UniProtKB-KW"/>
</dbReference>
<evidence type="ECO:0008006" key="4">
    <source>
        <dbReference type="Google" id="ProtNLM"/>
    </source>
</evidence>
<reference evidence="2 3" key="1">
    <citation type="submission" date="2019-05" db="EMBL/GenBank/DDBJ databases">
        <title>Draft genome sequence of Actinomadura geliboluensis A8036.</title>
        <authorList>
            <person name="Saricaoglu S."/>
            <person name="Isik K."/>
        </authorList>
    </citation>
    <scope>NUCLEOTIDE SEQUENCE [LARGE SCALE GENOMIC DNA]</scope>
    <source>
        <strain evidence="2 3">A8036</strain>
    </source>
</reference>
<dbReference type="SUPFAM" id="SSF144052">
    <property type="entry name" value="Thermophilic metalloprotease-like"/>
    <property type="match status" value="1"/>
</dbReference>
<organism evidence="2 3">
    <name type="scientific">Actinomadura geliboluensis</name>
    <dbReference type="NCBI Taxonomy" id="882440"/>
    <lineage>
        <taxon>Bacteria</taxon>
        <taxon>Bacillati</taxon>
        <taxon>Actinomycetota</taxon>
        <taxon>Actinomycetes</taxon>
        <taxon>Streptosporangiales</taxon>
        <taxon>Thermomonosporaceae</taxon>
        <taxon>Actinomadura</taxon>
    </lineage>
</organism>
<evidence type="ECO:0000256" key="1">
    <source>
        <dbReference type="ARBA" id="ARBA00022723"/>
    </source>
</evidence>
<dbReference type="PANTHER" id="PTHR34448">
    <property type="entry name" value="AMINOPEPTIDASE"/>
    <property type="match status" value="1"/>
</dbReference>
<proteinExistence type="predicted"/>
<evidence type="ECO:0000313" key="3">
    <source>
        <dbReference type="Proteomes" id="UP000305238"/>
    </source>
</evidence>
<gene>
    <name evidence="2" type="ORF">ETD96_33635</name>
</gene>
<name>A0A5S4GVL3_9ACTN</name>
<dbReference type="PANTHER" id="PTHR34448:SF1">
    <property type="entry name" value="BLL6088 PROTEIN"/>
    <property type="match status" value="1"/>
</dbReference>
<comment type="caution">
    <text evidence="2">The sequence shown here is derived from an EMBL/GenBank/DDBJ whole genome shotgun (WGS) entry which is preliminary data.</text>
</comment>
<keyword evidence="3" id="KW-1185">Reference proteome</keyword>
<evidence type="ECO:0000313" key="2">
    <source>
        <dbReference type="EMBL" id="TMR30480.1"/>
    </source>
</evidence>
<sequence length="339" mass="36773">MPKTLRELFVDQYRLCALKPSETVAVISELGKKTDYAEAAVAAARDIGAGALVLTASSLSNPLLPPYEADGREVAALLAAAAECDLVIDVTVEGLIHSDVRTRITGNGKRMLFVAEPANVLERLMGDERLRAVVEAGGRRLKAGSTLRVTSAAGTDLTADISGEDLPITHQWGYVDEPGRWDHWPSGFVACFPHDLTAAGTIVLQPGDVLIPWQRAVRDTVTLTIEKGFITKVEGAGNDAFVLRDYFEAWDDENVYAVSHMGWGVHPVARWSAFEVYEPRSLYGQELRSTAGNFMWSTGPNRFAGRDTPAHLDIPMRGCTVEIDGHAVVRDGVLTGEEA</sequence>
<dbReference type="AlphaFoldDB" id="A0A5S4GVL3"/>
<dbReference type="InterPro" id="IPR052170">
    <property type="entry name" value="M29_Exopeptidase"/>
</dbReference>
<dbReference type="OrthoDB" id="6918951at2"/>
<dbReference type="InterPro" id="IPR058739">
    <property type="entry name" value="NicX"/>
</dbReference>
<dbReference type="Pfam" id="PF26233">
    <property type="entry name" value="NicX"/>
    <property type="match status" value="1"/>
</dbReference>
<keyword evidence="1" id="KW-0479">Metal-binding</keyword>
<dbReference type="EMBL" id="VCKZ01000340">
    <property type="protein sequence ID" value="TMR30480.1"/>
    <property type="molecule type" value="Genomic_DNA"/>
</dbReference>
<dbReference type="RefSeq" id="WP_138640524.1">
    <property type="nucleotide sequence ID" value="NZ_JASWDG010000048.1"/>
</dbReference>